<evidence type="ECO:0000313" key="3">
    <source>
        <dbReference type="Proteomes" id="UP000502498"/>
    </source>
</evidence>
<accession>A0A7D4UGG6</accession>
<proteinExistence type="predicted"/>
<dbReference type="Proteomes" id="UP000502498">
    <property type="component" value="Chromosome"/>
</dbReference>
<dbReference type="GO" id="GO:0005975">
    <property type="term" value="P:carbohydrate metabolic process"/>
    <property type="evidence" value="ECO:0007669"/>
    <property type="project" value="UniProtKB-ARBA"/>
</dbReference>
<gene>
    <name evidence="2" type="ORF">HQM25_09815</name>
</gene>
<dbReference type="InterPro" id="IPR013783">
    <property type="entry name" value="Ig-like_fold"/>
</dbReference>
<dbReference type="RefSeq" id="WP_172990066.1">
    <property type="nucleotide sequence ID" value="NZ_CP054038.1"/>
</dbReference>
<dbReference type="Gene3D" id="2.60.40.10">
    <property type="entry name" value="Immunoglobulins"/>
    <property type="match status" value="1"/>
</dbReference>
<organism evidence="2 3">
    <name type="scientific">Microbacterium hominis</name>
    <dbReference type="NCBI Taxonomy" id="162426"/>
    <lineage>
        <taxon>Bacteria</taxon>
        <taxon>Bacillati</taxon>
        <taxon>Actinomycetota</taxon>
        <taxon>Actinomycetes</taxon>
        <taxon>Micrococcales</taxon>
        <taxon>Microbacteriaceae</taxon>
        <taxon>Microbacterium</taxon>
    </lineage>
</organism>
<protein>
    <recommendedName>
        <fullName evidence="1">PKD domain-containing protein</fullName>
    </recommendedName>
</protein>
<sequence length="163" mass="16878">MTIPDVTIEDLVSFRPAAPTLTGEPGGFGVVGMPTNLVASAQTQFLSGTLLGRDVTVRFTPAGYVFDHGDGTSSRTTTGGASWESLGQAQFTPTATAHTYRARGTYPVTVAVQYAAAVDFGTGWRPVDGFVTTPGAAYGVRVVEVRTALVDRTCGESPSAPGC</sequence>
<dbReference type="PROSITE" id="PS50093">
    <property type="entry name" value="PKD"/>
    <property type="match status" value="1"/>
</dbReference>
<dbReference type="Pfam" id="PF00801">
    <property type="entry name" value="PKD"/>
    <property type="match status" value="1"/>
</dbReference>
<dbReference type="InterPro" id="IPR000601">
    <property type="entry name" value="PKD_dom"/>
</dbReference>
<dbReference type="AlphaFoldDB" id="A0A7D4UGG6"/>
<name>A0A7D4UGG6_9MICO</name>
<evidence type="ECO:0000259" key="1">
    <source>
        <dbReference type="PROSITE" id="PS50093"/>
    </source>
</evidence>
<feature type="domain" description="PKD" evidence="1">
    <location>
        <begin position="60"/>
        <end position="112"/>
    </location>
</feature>
<dbReference type="EMBL" id="CP054038">
    <property type="protein sequence ID" value="QKJ19629.1"/>
    <property type="molecule type" value="Genomic_DNA"/>
</dbReference>
<reference evidence="2 3" key="1">
    <citation type="submission" date="2020-05" db="EMBL/GenBank/DDBJ databases">
        <title>Strain PA2F3 complete genome.</title>
        <authorList>
            <person name="Kim Y.-S."/>
            <person name="Kim S.-J."/>
            <person name="Jung H.-k."/>
            <person name="Kim S.-E."/>
            <person name="Kim K.-H."/>
        </authorList>
    </citation>
    <scope>NUCLEOTIDE SEQUENCE [LARGE SCALE GENOMIC DNA]</scope>
    <source>
        <strain evidence="2 3">PA2F3</strain>
    </source>
</reference>
<evidence type="ECO:0000313" key="2">
    <source>
        <dbReference type="EMBL" id="QKJ19629.1"/>
    </source>
</evidence>